<evidence type="ECO:0000256" key="7">
    <source>
        <dbReference type="ARBA" id="ARBA00022927"/>
    </source>
</evidence>
<keyword evidence="11" id="KW-0732">Signal</keyword>
<keyword evidence="5" id="KW-0997">Cell inner membrane</keyword>
<accession>A9CVN0</accession>
<evidence type="ECO:0000256" key="5">
    <source>
        <dbReference type="ARBA" id="ARBA00022519"/>
    </source>
</evidence>
<dbReference type="InterPro" id="IPR051045">
    <property type="entry name" value="TonB-dependent_transducer"/>
</dbReference>
<dbReference type="Gene3D" id="3.30.1150.10">
    <property type="match status" value="1"/>
</dbReference>
<evidence type="ECO:0000256" key="11">
    <source>
        <dbReference type="SAM" id="SignalP"/>
    </source>
</evidence>
<evidence type="ECO:0000256" key="2">
    <source>
        <dbReference type="ARBA" id="ARBA00006555"/>
    </source>
</evidence>
<comment type="caution">
    <text evidence="13">The sequence shown here is derived from an EMBL/GenBank/DDBJ whole genome shotgun (WGS) entry which is preliminary data.</text>
</comment>
<dbReference type="PANTHER" id="PTHR33446:SF2">
    <property type="entry name" value="PROTEIN TONB"/>
    <property type="match status" value="1"/>
</dbReference>
<dbReference type="NCBIfam" id="TIGR01352">
    <property type="entry name" value="tonB_Cterm"/>
    <property type="match status" value="1"/>
</dbReference>
<evidence type="ECO:0000313" key="14">
    <source>
        <dbReference type="Proteomes" id="UP000005839"/>
    </source>
</evidence>
<dbReference type="SUPFAM" id="SSF74653">
    <property type="entry name" value="TolA/TonB C-terminal domain"/>
    <property type="match status" value="1"/>
</dbReference>
<sequence>MTPKRYLAFGCITLLIQGGLIAAQDMLPVNVEKFQMNSGSAMGQAQAINLSIAMRSSVEAKQTPQKEPEPKQEIAKVQQPEPIETATAVAKAMAQPITKPSTKPKPTKLAKTETKKQVKKTVEQAIKDADKEAMPTAPADVLVQSPSQDQAEVTAKQGVSQEAITLSRPTFSSPPAQPRYPKLARKRGFEGTAMIEVIFNHIGEQLSLTLINSSGFSLLDRAAITAVKQWQFSPPSPQTAFAYTVKVPIKFALN</sequence>
<keyword evidence="3" id="KW-0813">Transport</keyword>
<dbReference type="RefSeq" id="WP_005495741.1">
    <property type="nucleotide sequence ID" value="NZ_ABIC01000001.1"/>
</dbReference>
<name>A9CVN0_9GAMM</name>
<dbReference type="InterPro" id="IPR037682">
    <property type="entry name" value="TonB_C"/>
</dbReference>
<evidence type="ECO:0000259" key="12">
    <source>
        <dbReference type="PROSITE" id="PS52015"/>
    </source>
</evidence>
<keyword evidence="8" id="KW-1133">Transmembrane helix</keyword>
<dbReference type="Pfam" id="PF03544">
    <property type="entry name" value="TonB_C"/>
    <property type="match status" value="1"/>
</dbReference>
<keyword evidence="7" id="KW-0653">Protein transport</keyword>
<keyword evidence="4" id="KW-1003">Cell membrane</keyword>
<feature type="signal peptide" evidence="11">
    <location>
        <begin position="1"/>
        <end position="22"/>
    </location>
</feature>
<dbReference type="EMBL" id="ABIC01000001">
    <property type="protein sequence ID" value="EDQ02712.1"/>
    <property type="molecule type" value="Genomic_DNA"/>
</dbReference>
<dbReference type="Proteomes" id="UP000005839">
    <property type="component" value="Unassembled WGS sequence"/>
</dbReference>
<dbReference type="PROSITE" id="PS52015">
    <property type="entry name" value="TONB_CTD"/>
    <property type="match status" value="1"/>
</dbReference>
<keyword evidence="6" id="KW-0812">Transmembrane</keyword>
<evidence type="ECO:0000256" key="9">
    <source>
        <dbReference type="ARBA" id="ARBA00023136"/>
    </source>
</evidence>
<dbReference type="STRING" id="314608.KT99_06087"/>
<keyword evidence="9" id="KW-0472">Membrane</keyword>
<feature type="region of interest" description="Disordered" evidence="10">
    <location>
        <begin position="58"/>
        <end position="116"/>
    </location>
</feature>
<feature type="chain" id="PRO_5002734140" evidence="11">
    <location>
        <begin position="23"/>
        <end position="254"/>
    </location>
</feature>
<organism evidence="13 14">
    <name type="scientific">Shewanella benthica KT99</name>
    <dbReference type="NCBI Taxonomy" id="314608"/>
    <lineage>
        <taxon>Bacteria</taxon>
        <taxon>Pseudomonadati</taxon>
        <taxon>Pseudomonadota</taxon>
        <taxon>Gammaproteobacteria</taxon>
        <taxon>Alteromonadales</taxon>
        <taxon>Shewanellaceae</taxon>
        <taxon>Shewanella</taxon>
    </lineage>
</organism>
<dbReference type="AlphaFoldDB" id="A9CVN0"/>
<keyword evidence="14" id="KW-1185">Reference proteome</keyword>
<evidence type="ECO:0000256" key="4">
    <source>
        <dbReference type="ARBA" id="ARBA00022475"/>
    </source>
</evidence>
<gene>
    <name evidence="13" type="ORF">KT99_06087</name>
</gene>
<evidence type="ECO:0000313" key="13">
    <source>
        <dbReference type="EMBL" id="EDQ02712.1"/>
    </source>
</evidence>
<dbReference type="GO" id="GO:0015031">
    <property type="term" value="P:protein transport"/>
    <property type="evidence" value="ECO:0007669"/>
    <property type="project" value="UniProtKB-KW"/>
</dbReference>
<dbReference type="GO" id="GO:0098797">
    <property type="term" value="C:plasma membrane protein complex"/>
    <property type="evidence" value="ECO:0007669"/>
    <property type="project" value="TreeGrafter"/>
</dbReference>
<dbReference type="GO" id="GO:0055085">
    <property type="term" value="P:transmembrane transport"/>
    <property type="evidence" value="ECO:0007669"/>
    <property type="project" value="InterPro"/>
</dbReference>
<evidence type="ECO:0000256" key="3">
    <source>
        <dbReference type="ARBA" id="ARBA00022448"/>
    </source>
</evidence>
<proteinExistence type="inferred from homology"/>
<evidence type="ECO:0000256" key="6">
    <source>
        <dbReference type="ARBA" id="ARBA00022692"/>
    </source>
</evidence>
<dbReference type="GO" id="GO:0031992">
    <property type="term" value="F:energy transducer activity"/>
    <property type="evidence" value="ECO:0007669"/>
    <property type="project" value="TreeGrafter"/>
</dbReference>
<protein>
    <submittedName>
        <fullName evidence="13">TonB1 protein</fullName>
    </submittedName>
</protein>
<evidence type="ECO:0000256" key="1">
    <source>
        <dbReference type="ARBA" id="ARBA00004383"/>
    </source>
</evidence>
<dbReference type="PANTHER" id="PTHR33446">
    <property type="entry name" value="PROTEIN TONB-RELATED"/>
    <property type="match status" value="1"/>
</dbReference>
<comment type="subcellular location">
    <subcellularLocation>
        <location evidence="1">Cell inner membrane</location>
        <topology evidence="1">Single-pass membrane protein</topology>
        <orientation evidence="1">Periplasmic side</orientation>
    </subcellularLocation>
</comment>
<feature type="compositionally biased region" description="Basic and acidic residues" evidence="10">
    <location>
        <begin position="64"/>
        <end position="74"/>
    </location>
</feature>
<feature type="domain" description="TonB C-terminal" evidence="12">
    <location>
        <begin position="165"/>
        <end position="254"/>
    </location>
</feature>
<evidence type="ECO:0000256" key="10">
    <source>
        <dbReference type="SAM" id="MobiDB-lite"/>
    </source>
</evidence>
<reference evidence="13 14" key="1">
    <citation type="submission" date="2007-10" db="EMBL/GenBank/DDBJ databases">
        <authorList>
            <person name="Yayanos A."/>
            <person name="Ferriera S."/>
            <person name="Johnson J."/>
            <person name="Kravitz S."/>
            <person name="Halpern A."/>
            <person name="Remington K."/>
            <person name="Beeson K."/>
            <person name="Tran B."/>
            <person name="Rogers Y.-H."/>
            <person name="Friedman R."/>
            <person name="Venter J.C."/>
        </authorList>
    </citation>
    <scope>NUCLEOTIDE SEQUENCE [LARGE SCALE GENOMIC DNA]</scope>
    <source>
        <strain evidence="13 14">KT99</strain>
    </source>
</reference>
<evidence type="ECO:0000256" key="8">
    <source>
        <dbReference type="ARBA" id="ARBA00022989"/>
    </source>
</evidence>
<dbReference type="InterPro" id="IPR006260">
    <property type="entry name" value="TonB/TolA_C"/>
</dbReference>
<comment type="similarity">
    <text evidence="2">Belongs to the TonB family.</text>
</comment>